<gene>
    <name evidence="1" type="ORF">LVIROSA_LOCUS10050</name>
</gene>
<comment type="caution">
    <text evidence="1">The sequence shown here is derived from an EMBL/GenBank/DDBJ whole genome shotgun (WGS) entry which is preliminary data.</text>
</comment>
<proteinExistence type="predicted"/>
<keyword evidence="2" id="KW-1185">Reference proteome</keyword>
<dbReference type="Proteomes" id="UP001157418">
    <property type="component" value="Unassembled WGS sequence"/>
</dbReference>
<name>A0AAU9MF39_9ASTR</name>
<accession>A0AAU9MF39</accession>
<sequence>MPIEENEREIMKFARAASRKWLAKEEELNPGGHPDFLWYSFSRVVGPEFLAQWNGKLAWMRERRVHVSAEVNWTWMEEVGLLEAIESFIVQSFDSVQGRFVCMAWRRLFHIQELVYKEFVVEFLAAVTFRRNIGIHESANITFCLGGERRELSLAEFAMRTELYISSEVHTESYVEFISSCIRTTKGFKEDRYWPNIANGAYSFGTT</sequence>
<reference evidence="1 2" key="1">
    <citation type="submission" date="2022-01" db="EMBL/GenBank/DDBJ databases">
        <authorList>
            <person name="Xiong W."/>
            <person name="Schranz E."/>
        </authorList>
    </citation>
    <scope>NUCLEOTIDE SEQUENCE [LARGE SCALE GENOMIC DNA]</scope>
</reference>
<dbReference type="AlphaFoldDB" id="A0AAU9MF39"/>
<dbReference type="EMBL" id="CAKMRJ010001112">
    <property type="protein sequence ID" value="CAH1422734.1"/>
    <property type="molecule type" value="Genomic_DNA"/>
</dbReference>
<evidence type="ECO:0000313" key="2">
    <source>
        <dbReference type="Proteomes" id="UP001157418"/>
    </source>
</evidence>
<organism evidence="1 2">
    <name type="scientific">Lactuca virosa</name>
    <dbReference type="NCBI Taxonomy" id="75947"/>
    <lineage>
        <taxon>Eukaryota</taxon>
        <taxon>Viridiplantae</taxon>
        <taxon>Streptophyta</taxon>
        <taxon>Embryophyta</taxon>
        <taxon>Tracheophyta</taxon>
        <taxon>Spermatophyta</taxon>
        <taxon>Magnoliopsida</taxon>
        <taxon>eudicotyledons</taxon>
        <taxon>Gunneridae</taxon>
        <taxon>Pentapetalae</taxon>
        <taxon>asterids</taxon>
        <taxon>campanulids</taxon>
        <taxon>Asterales</taxon>
        <taxon>Asteraceae</taxon>
        <taxon>Cichorioideae</taxon>
        <taxon>Cichorieae</taxon>
        <taxon>Lactucinae</taxon>
        <taxon>Lactuca</taxon>
    </lineage>
</organism>
<protein>
    <submittedName>
        <fullName evidence="1">Uncharacterized protein</fullName>
    </submittedName>
</protein>
<evidence type="ECO:0000313" key="1">
    <source>
        <dbReference type="EMBL" id="CAH1422734.1"/>
    </source>
</evidence>